<dbReference type="InterPro" id="IPR003879">
    <property type="entry name" value="Butyrophylin_SPRY"/>
</dbReference>
<feature type="compositionally biased region" description="Low complexity" evidence="6">
    <location>
        <begin position="9"/>
        <end position="22"/>
    </location>
</feature>
<dbReference type="PROSITE" id="PS50188">
    <property type="entry name" value="B302_SPRY"/>
    <property type="match status" value="1"/>
</dbReference>
<sequence length="496" mass="55441">MEKGADPCSSSSSSSSAAPSSAPSLKEELLCPICYDPFREAVTLPCGHNFCKGCVSRCWESRRHACPVCKESSSLGDLRVNHTLNNLVELIVKEEGQRKGRGAALCPVHQEEPKFFCLQDKELACFSCQSSKQHEGHKMRPVQEAAADFRHDPGESLSTGAARMGTPGNRGAPEGGADIPSWHSQAESARLERQVKWEFEKLHKFLWDEEQAVLAQLREETRKKQDLIQGKMEQLAEESQALLNEAAQLQADLKDDDYTFLMTHKNRKRRIACTAEEPEAVPSGMLLDVAKYLGSLQYNVWKKMLDTITVVPFSLDPNSAAGWLSVSEDLSSVSNRGYKLSVENPERFSSAPCILGSRGFSEGFHTWEVDLGGLTNWRVGVSRPHRGSHWTFHHDSRSGFWYIYHLPGKDECRASNPVRSEAAPGNLRRVRVELDCTEGELSFYDADLRSHIYTFHEKFGGIVFPYFYVGGPQGGAKAKTLRICPLRVRVHEDIPV</sequence>
<evidence type="ECO:0000313" key="10">
    <source>
        <dbReference type="EMBL" id="NXU44107.1"/>
    </source>
</evidence>
<feature type="domain" description="RING-type" evidence="7">
    <location>
        <begin position="31"/>
        <end position="70"/>
    </location>
</feature>
<dbReference type="SMART" id="SM00589">
    <property type="entry name" value="PRY"/>
    <property type="match status" value="1"/>
</dbReference>
<dbReference type="InterPro" id="IPR001870">
    <property type="entry name" value="B30.2/SPRY"/>
</dbReference>
<dbReference type="InterPro" id="IPR050143">
    <property type="entry name" value="TRIM/RBCC"/>
</dbReference>
<evidence type="ECO:0000259" key="9">
    <source>
        <dbReference type="PROSITE" id="PS50188"/>
    </source>
</evidence>
<proteinExistence type="predicted"/>
<feature type="non-terminal residue" evidence="10">
    <location>
        <position position="1"/>
    </location>
</feature>
<dbReference type="SMART" id="SM00449">
    <property type="entry name" value="SPRY"/>
    <property type="match status" value="1"/>
</dbReference>
<dbReference type="InterPro" id="IPR013083">
    <property type="entry name" value="Znf_RING/FYVE/PHD"/>
</dbReference>
<dbReference type="SUPFAM" id="SSF57845">
    <property type="entry name" value="B-box zinc-binding domain"/>
    <property type="match status" value="1"/>
</dbReference>
<evidence type="ECO:0000256" key="3">
    <source>
        <dbReference type="ARBA" id="ARBA00022833"/>
    </source>
</evidence>
<dbReference type="InterPro" id="IPR043136">
    <property type="entry name" value="B30.2/SPRY_sf"/>
</dbReference>
<keyword evidence="5" id="KW-0175">Coiled coil</keyword>
<dbReference type="SUPFAM" id="SSF57850">
    <property type="entry name" value="RING/U-box"/>
    <property type="match status" value="1"/>
</dbReference>
<dbReference type="InterPro" id="IPR017907">
    <property type="entry name" value="Znf_RING_CS"/>
</dbReference>
<gene>
    <name evidence="10" type="primary">Trim35</name>
    <name evidence="10" type="ORF">DRYBRU_R02890</name>
</gene>
<reference evidence="10 11" key="1">
    <citation type="submission" date="2019-09" db="EMBL/GenBank/DDBJ databases">
        <title>Bird 10,000 Genomes (B10K) Project - Family phase.</title>
        <authorList>
            <person name="Zhang G."/>
        </authorList>
    </citation>
    <scope>NUCLEOTIDE SEQUENCE [LARGE SCALE GENOMIC DNA]</scope>
    <source>
        <strain evidence="10">B10K-DU-030-03</strain>
    </source>
</reference>
<evidence type="ECO:0000256" key="1">
    <source>
        <dbReference type="ARBA" id="ARBA00022723"/>
    </source>
</evidence>
<dbReference type="PROSITE" id="PS50089">
    <property type="entry name" value="ZF_RING_2"/>
    <property type="match status" value="1"/>
</dbReference>
<dbReference type="CDD" id="cd16599">
    <property type="entry name" value="RING-HC_TRIM35_C-IV"/>
    <property type="match status" value="1"/>
</dbReference>
<protein>
    <submittedName>
        <fullName evidence="10">TRI35 protein</fullName>
    </submittedName>
</protein>
<accession>A0A7L3KR25</accession>
<dbReference type="InterPro" id="IPR006574">
    <property type="entry name" value="PRY"/>
</dbReference>
<comment type="caution">
    <text evidence="10">The sequence shown here is derived from an EMBL/GenBank/DDBJ whole genome shotgun (WGS) entry which is preliminary data.</text>
</comment>
<dbReference type="Gene3D" id="2.60.120.920">
    <property type="match status" value="1"/>
</dbReference>
<dbReference type="OrthoDB" id="6105938at2759"/>
<evidence type="ECO:0000256" key="2">
    <source>
        <dbReference type="ARBA" id="ARBA00022771"/>
    </source>
</evidence>
<dbReference type="Gene3D" id="3.30.160.60">
    <property type="entry name" value="Classic Zinc Finger"/>
    <property type="match status" value="1"/>
</dbReference>
<keyword evidence="1" id="KW-0479">Metal-binding</keyword>
<dbReference type="SMART" id="SM00336">
    <property type="entry name" value="BBOX"/>
    <property type="match status" value="1"/>
</dbReference>
<dbReference type="GO" id="GO:0008270">
    <property type="term" value="F:zinc ion binding"/>
    <property type="evidence" value="ECO:0007669"/>
    <property type="project" value="UniProtKB-KW"/>
</dbReference>
<dbReference type="PANTHER" id="PTHR24103">
    <property type="entry name" value="E3 UBIQUITIN-PROTEIN LIGASE TRIM"/>
    <property type="match status" value="1"/>
</dbReference>
<dbReference type="PROSITE" id="PS00518">
    <property type="entry name" value="ZF_RING_1"/>
    <property type="match status" value="1"/>
</dbReference>
<feature type="domain" description="B box-type" evidence="8">
    <location>
        <begin position="101"/>
        <end position="142"/>
    </location>
</feature>
<dbReference type="Pfam" id="PF00643">
    <property type="entry name" value="zf-B_box"/>
    <property type="match status" value="1"/>
</dbReference>
<dbReference type="EMBL" id="VZTZ01041598">
    <property type="protein sequence ID" value="NXU44107.1"/>
    <property type="molecule type" value="Genomic_DNA"/>
</dbReference>
<dbReference type="Pfam" id="PF13445">
    <property type="entry name" value="zf-RING_UBOX"/>
    <property type="match status" value="1"/>
</dbReference>
<evidence type="ECO:0000259" key="8">
    <source>
        <dbReference type="PROSITE" id="PS50119"/>
    </source>
</evidence>
<feature type="non-terminal residue" evidence="10">
    <location>
        <position position="496"/>
    </location>
</feature>
<evidence type="ECO:0000256" key="5">
    <source>
        <dbReference type="SAM" id="Coils"/>
    </source>
</evidence>
<feature type="coiled-coil region" evidence="5">
    <location>
        <begin position="214"/>
        <end position="252"/>
    </location>
</feature>
<keyword evidence="2 4" id="KW-0863">Zinc-finger</keyword>
<dbReference type="Pfam" id="PF00622">
    <property type="entry name" value="SPRY"/>
    <property type="match status" value="1"/>
</dbReference>
<evidence type="ECO:0000256" key="4">
    <source>
        <dbReference type="PROSITE-ProRule" id="PRU00024"/>
    </source>
</evidence>
<name>A0A7L3KR25_9PASS</name>
<dbReference type="InterPro" id="IPR003877">
    <property type="entry name" value="SPRY_dom"/>
</dbReference>
<keyword evidence="3" id="KW-0862">Zinc</keyword>
<evidence type="ECO:0000259" key="7">
    <source>
        <dbReference type="PROSITE" id="PS50089"/>
    </source>
</evidence>
<dbReference type="AlphaFoldDB" id="A0A7L3KR25"/>
<feature type="region of interest" description="Disordered" evidence="6">
    <location>
        <begin position="1"/>
        <end position="22"/>
    </location>
</feature>
<dbReference type="InterPro" id="IPR001841">
    <property type="entry name" value="Znf_RING"/>
</dbReference>
<organism evidence="10 11">
    <name type="scientific">Drymodes brunneopygia</name>
    <dbReference type="NCBI Taxonomy" id="626378"/>
    <lineage>
        <taxon>Eukaryota</taxon>
        <taxon>Metazoa</taxon>
        <taxon>Chordata</taxon>
        <taxon>Craniata</taxon>
        <taxon>Vertebrata</taxon>
        <taxon>Euteleostomi</taxon>
        <taxon>Archelosauria</taxon>
        <taxon>Archosauria</taxon>
        <taxon>Dinosauria</taxon>
        <taxon>Saurischia</taxon>
        <taxon>Theropoda</taxon>
        <taxon>Coelurosauria</taxon>
        <taxon>Aves</taxon>
        <taxon>Neognathae</taxon>
        <taxon>Neoaves</taxon>
        <taxon>Telluraves</taxon>
        <taxon>Australaves</taxon>
        <taxon>Passeriformes</taxon>
        <taxon>Petroicidae</taxon>
        <taxon>Drymodes</taxon>
    </lineage>
</organism>
<keyword evidence="11" id="KW-1185">Reference proteome</keyword>
<dbReference type="InterPro" id="IPR027370">
    <property type="entry name" value="Znf-RING_euk"/>
</dbReference>
<dbReference type="InterPro" id="IPR013320">
    <property type="entry name" value="ConA-like_dom_sf"/>
</dbReference>
<dbReference type="PRINTS" id="PR01407">
    <property type="entry name" value="BUTYPHLNCDUF"/>
</dbReference>
<evidence type="ECO:0000313" key="11">
    <source>
        <dbReference type="Proteomes" id="UP000525319"/>
    </source>
</evidence>
<dbReference type="PROSITE" id="PS50119">
    <property type="entry name" value="ZF_BBOX"/>
    <property type="match status" value="1"/>
</dbReference>
<dbReference type="InterPro" id="IPR000315">
    <property type="entry name" value="Znf_B-box"/>
</dbReference>
<dbReference type="Gene3D" id="3.30.40.10">
    <property type="entry name" value="Zinc/RING finger domain, C3HC4 (zinc finger)"/>
    <property type="match status" value="1"/>
</dbReference>
<dbReference type="Pfam" id="PF13765">
    <property type="entry name" value="PRY"/>
    <property type="match status" value="1"/>
</dbReference>
<evidence type="ECO:0000256" key="6">
    <source>
        <dbReference type="SAM" id="MobiDB-lite"/>
    </source>
</evidence>
<dbReference type="Proteomes" id="UP000525319">
    <property type="component" value="Unassembled WGS sequence"/>
</dbReference>
<dbReference type="SUPFAM" id="SSF49899">
    <property type="entry name" value="Concanavalin A-like lectins/glucanases"/>
    <property type="match status" value="1"/>
</dbReference>
<feature type="domain" description="B30.2/SPRY" evidence="9">
    <location>
        <begin position="293"/>
        <end position="486"/>
    </location>
</feature>
<dbReference type="SMART" id="SM00184">
    <property type="entry name" value="RING"/>
    <property type="match status" value="1"/>
</dbReference>